<evidence type="ECO:0000313" key="11">
    <source>
        <dbReference type="Proteomes" id="UP000502996"/>
    </source>
</evidence>
<gene>
    <name evidence="10" type="ORF">G5V58_14980</name>
</gene>
<keyword evidence="5 10" id="KW-0418">Kinase</keyword>
<evidence type="ECO:0000256" key="6">
    <source>
        <dbReference type="ARBA" id="ARBA00022840"/>
    </source>
</evidence>
<evidence type="ECO:0000256" key="5">
    <source>
        <dbReference type="ARBA" id="ARBA00022777"/>
    </source>
</evidence>
<evidence type="ECO:0000256" key="4">
    <source>
        <dbReference type="ARBA" id="ARBA00022741"/>
    </source>
</evidence>
<name>A0A6G6WFS8_9ACTN</name>
<dbReference type="KEGG" id="nano:G5V58_14980"/>
<proteinExistence type="predicted"/>
<evidence type="ECO:0000256" key="1">
    <source>
        <dbReference type="ARBA" id="ARBA00012513"/>
    </source>
</evidence>
<dbReference type="PROSITE" id="PS50011">
    <property type="entry name" value="PROTEIN_KINASE_DOM"/>
    <property type="match status" value="1"/>
</dbReference>
<protein>
    <recommendedName>
        <fullName evidence="1">non-specific serine/threonine protein kinase</fullName>
        <ecNumber evidence="1">2.7.11.1</ecNumber>
    </recommendedName>
</protein>
<organism evidence="10 11">
    <name type="scientific">Nocardioides anomalus</name>
    <dbReference type="NCBI Taxonomy" id="2712223"/>
    <lineage>
        <taxon>Bacteria</taxon>
        <taxon>Bacillati</taxon>
        <taxon>Actinomycetota</taxon>
        <taxon>Actinomycetes</taxon>
        <taxon>Propionibacteriales</taxon>
        <taxon>Nocardioidaceae</taxon>
        <taxon>Nocardioides</taxon>
    </lineage>
</organism>
<feature type="compositionally biased region" description="Basic residues" evidence="7">
    <location>
        <begin position="374"/>
        <end position="383"/>
    </location>
</feature>
<dbReference type="PANTHER" id="PTHR43289">
    <property type="entry name" value="MITOGEN-ACTIVATED PROTEIN KINASE KINASE KINASE 20-RELATED"/>
    <property type="match status" value="1"/>
</dbReference>
<feature type="region of interest" description="Disordered" evidence="7">
    <location>
        <begin position="340"/>
        <end position="454"/>
    </location>
</feature>
<feature type="compositionally biased region" description="Low complexity" evidence="7">
    <location>
        <begin position="413"/>
        <end position="437"/>
    </location>
</feature>
<feature type="domain" description="Protein kinase" evidence="9">
    <location>
        <begin position="40"/>
        <end position="305"/>
    </location>
</feature>
<keyword evidence="8" id="KW-0472">Membrane</keyword>
<dbReference type="EMBL" id="CP049257">
    <property type="protein sequence ID" value="QIG43900.1"/>
    <property type="molecule type" value="Genomic_DNA"/>
</dbReference>
<dbReference type="PROSITE" id="PS00108">
    <property type="entry name" value="PROTEIN_KINASE_ST"/>
    <property type="match status" value="1"/>
</dbReference>
<dbReference type="Proteomes" id="UP000502996">
    <property type="component" value="Chromosome"/>
</dbReference>
<keyword evidence="4" id="KW-0547">Nucleotide-binding</keyword>
<dbReference type="SUPFAM" id="SSF56112">
    <property type="entry name" value="Protein kinase-like (PK-like)"/>
    <property type="match status" value="1"/>
</dbReference>
<dbReference type="PANTHER" id="PTHR43289:SF6">
    <property type="entry name" value="SERINE_THREONINE-PROTEIN KINASE NEKL-3"/>
    <property type="match status" value="1"/>
</dbReference>
<dbReference type="CDD" id="cd14014">
    <property type="entry name" value="STKc_PknB_like"/>
    <property type="match status" value="1"/>
</dbReference>
<evidence type="ECO:0000256" key="2">
    <source>
        <dbReference type="ARBA" id="ARBA00022527"/>
    </source>
</evidence>
<keyword evidence="8" id="KW-0812">Transmembrane</keyword>
<dbReference type="GO" id="GO:0004674">
    <property type="term" value="F:protein serine/threonine kinase activity"/>
    <property type="evidence" value="ECO:0007669"/>
    <property type="project" value="UniProtKB-KW"/>
</dbReference>
<dbReference type="InterPro" id="IPR008271">
    <property type="entry name" value="Ser/Thr_kinase_AS"/>
</dbReference>
<dbReference type="SMART" id="SM00220">
    <property type="entry name" value="S_TKc"/>
    <property type="match status" value="1"/>
</dbReference>
<dbReference type="Gene3D" id="1.10.510.10">
    <property type="entry name" value="Transferase(Phosphotransferase) domain 1"/>
    <property type="match status" value="1"/>
</dbReference>
<reference evidence="10 11" key="1">
    <citation type="submission" date="2020-02" db="EMBL/GenBank/DDBJ databases">
        <title>Full genome sequence of Nocardioides sp. R-3366.</title>
        <authorList>
            <person name="Im W.-T."/>
        </authorList>
    </citation>
    <scope>NUCLEOTIDE SEQUENCE [LARGE SCALE GENOMIC DNA]</scope>
    <source>
        <strain evidence="10 11">R-3366</strain>
    </source>
</reference>
<keyword evidence="6" id="KW-0067">ATP-binding</keyword>
<dbReference type="Gene3D" id="3.30.200.20">
    <property type="entry name" value="Phosphorylase Kinase, domain 1"/>
    <property type="match status" value="1"/>
</dbReference>
<evidence type="ECO:0000256" key="7">
    <source>
        <dbReference type="SAM" id="MobiDB-lite"/>
    </source>
</evidence>
<evidence type="ECO:0000256" key="8">
    <source>
        <dbReference type="SAM" id="Phobius"/>
    </source>
</evidence>
<evidence type="ECO:0000256" key="3">
    <source>
        <dbReference type="ARBA" id="ARBA00022679"/>
    </source>
</evidence>
<dbReference type="EC" id="2.7.11.1" evidence="1"/>
<sequence length="454" mass="47898">MVDDARPAAGSVGDDDETVVADMAALLGAGRSTGVVAERYELTTRLGEGGVAVVHEAQDRRLDRRVAVKLLRDTATSAEDRARFADEARLLGRLSHPGLVRVLDAGIDGDRPYLVLELVRGRSLAEAMDDGLDADEVARIGAEVADALAHVHAAGIVHRDVKPGNVLLDQDGTAKLADFGIARLVDDTVHHTRTGFLVGTVAYLSPEQVAGEPVSTAVDVYSLGLVLLEALTGVRAYAGSSVESAFARLARQPEVPTTLPAAWTALLTQMTARDPLARPSAAEVAERIRAVRRGDVVPGLAHPVARPVAPPAVAAPRRRSALVAVAVAALLAVGGLTWSIWPTDAAPPRGRRRPTPRRVRDTRAQPGRGPDARGRRRRTRCRAAAHPDEGQDAAGGAPRWQGQAPPREEEAPQDAQDAQAPRTRQAQAGQARQGQGPPQAPPLSTPPANLAVLE</sequence>
<dbReference type="RefSeq" id="WP_165234284.1">
    <property type="nucleotide sequence ID" value="NZ_CP049257.1"/>
</dbReference>
<dbReference type="AlphaFoldDB" id="A0A6G6WFS8"/>
<dbReference type="InterPro" id="IPR011009">
    <property type="entry name" value="Kinase-like_dom_sf"/>
</dbReference>
<keyword evidence="2 10" id="KW-0723">Serine/threonine-protein kinase</keyword>
<evidence type="ECO:0000313" key="10">
    <source>
        <dbReference type="EMBL" id="QIG43900.1"/>
    </source>
</evidence>
<keyword evidence="8" id="KW-1133">Transmembrane helix</keyword>
<feature type="transmembrane region" description="Helical" evidence="8">
    <location>
        <begin position="321"/>
        <end position="341"/>
    </location>
</feature>
<dbReference type="Pfam" id="PF00069">
    <property type="entry name" value="Pkinase"/>
    <property type="match status" value="1"/>
</dbReference>
<dbReference type="InterPro" id="IPR000719">
    <property type="entry name" value="Prot_kinase_dom"/>
</dbReference>
<evidence type="ECO:0000259" key="9">
    <source>
        <dbReference type="PROSITE" id="PS50011"/>
    </source>
</evidence>
<keyword evidence="3" id="KW-0808">Transferase</keyword>
<dbReference type="GO" id="GO:0005524">
    <property type="term" value="F:ATP binding"/>
    <property type="evidence" value="ECO:0007669"/>
    <property type="project" value="UniProtKB-KW"/>
</dbReference>
<keyword evidence="11" id="KW-1185">Reference proteome</keyword>
<accession>A0A6G6WFS8</accession>